<dbReference type="STRING" id="137733.SAMN05421767_12614"/>
<evidence type="ECO:0000313" key="2">
    <source>
        <dbReference type="Proteomes" id="UP000198556"/>
    </source>
</evidence>
<keyword evidence="2" id="KW-1185">Reference proteome</keyword>
<dbReference type="RefSeq" id="WP_089747004.1">
    <property type="nucleotide sequence ID" value="NZ_FOGF01000026.1"/>
</dbReference>
<accession>A0A1H9MCQ6</accession>
<dbReference type="OrthoDB" id="5363652at2"/>
<dbReference type="AlphaFoldDB" id="A0A1H9MCQ6"/>
<organism evidence="1 2">
    <name type="scientific">Granulicatella balaenopterae</name>
    <dbReference type="NCBI Taxonomy" id="137733"/>
    <lineage>
        <taxon>Bacteria</taxon>
        <taxon>Bacillati</taxon>
        <taxon>Bacillota</taxon>
        <taxon>Bacilli</taxon>
        <taxon>Lactobacillales</taxon>
        <taxon>Carnobacteriaceae</taxon>
        <taxon>Granulicatella</taxon>
    </lineage>
</organism>
<sequence>MEHFLALEHQITTLQKRGLSITNVPKAEQYLLENNYFNVIHGYSQYFFKFNSKHYLPGTTFDEVAHLHYFDKELQSLLFKHIMDAESHFKSILAYHFAKYHENTPIAYLNPNSYSGKIEPNEINGMIKHIQRVTKHRMKDYDTSDLQPYYEAFNHPPIWAIIDYLTLGEVIQFYEYLPKRLRTTIAHQFTPENAHEFINYNIIVNYLQHIKLIRNAVAHNYRMLDFSYDTNLAFYSAIYDGKVSKNCKNRNKVYHIYLVLELFLTENQYAQFHNTLLKRIKNLDNKITVIPVNNILQSLGFPDDWHLTTKKIEQKG</sequence>
<dbReference type="EMBL" id="FOGF01000026">
    <property type="protein sequence ID" value="SER21550.1"/>
    <property type="molecule type" value="Genomic_DNA"/>
</dbReference>
<dbReference type="Pfam" id="PF07751">
    <property type="entry name" value="Abi_2"/>
    <property type="match status" value="1"/>
</dbReference>
<dbReference type="InterPro" id="IPR011664">
    <property type="entry name" value="Abi_system_AbiD/AbiF-like"/>
</dbReference>
<reference evidence="1 2" key="1">
    <citation type="submission" date="2016-10" db="EMBL/GenBank/DDBJ databases">
        <authorList>
            <person name="de Groot N.N."/>
        </authorList>
    </citation>
    <scope>NUCLEOTIDE SEQUENCE [LARGE SCALE GENOMIC DNA]</scope>
    <source>
        <strain evidence="1 2">DSM 15827</strain>
    </source>
</reference>
<proteinExistence type="predicted"/>
<name>A0A1H9MCQ6_9LACT</name>
<gene>
    <name evidence="1" type="ORF">SAMN05421767_12614</name>
</gene>
<evidence type="ECO:0000313" key="1">
    <source>
        <dbReference type="EMBL" id="SER21550.1"/>
    </source>
</evidence>
<dbReference type="Proteomes" id="UP000198556">
    <property type="component" value="Unassembled WGS sequence"/>
</dbReference>
<protein>
    <submittedName>
        <fullName evidence="1">Abortive infection bacteriophage resistance protein</fullName>
    </submittedName>
</protein>